<evidence type="ECO:0000259" key="4">
    <source>
        <dbReference type="Pfam" id="PF13407"/>
    </source>
</evidence>
<keyword evidence="3" id="KW-0732">Signal</keyword>
<dbReference type="Pfam" id="PF13407">
    <property type="entry name" value="Peripla_BP_4"/>
    <property type="match status" value="1"/>
</dbReference>
<dbReference type="EMBL" id="JAPDPJ010000034">
    <property type="protein sequence ID" value="MCW3787688.1"/>
    <property type="molecule type" value="Genomic_DNA"/>
</dbReference>
<dbReference type="PROSITE" id="PS51257">
    <property type="entry name" value="PROKAR_LIPOPROTEIN"/>
    <property type="match status" value="1"/>
</dbReference>
<gene>
    <name evidence="5" type="ORF">OM075_14525</name>
</gene>
<evidence type="ECO:0000313" key="6">
    <source>
        <dbReference type="Proteomes" id="UP001209229"/>
    </source>
</evidence>
<name>A0AAE3M5Y3_9BACT</name>
<comment type="caution">
    <text evidence="5">The sequence shown here is derived from an EMBL/GenBank/DDBJ whole genome shotgun (WGS) entry which is preliminary data.</text>
</comment>
<dbReference type="GO" id="GO:0030246">
    <property type="term" value="F:carbohydrate binding"/>
    <property type="evidence" value="ECO:0007669"/>
    <property type="project" value="TreeGrafter"/>
</dbReference>
<evidence type="ECO:0000256" key="3">
    <source>
        <dbReference type="ARBA" id="ARBA00022729"/>
    </source>
</evidence>
<comment type="subcellular location">
    <subcellularLocation>
        <location evidence="1">Cell envelope</location>
    </subcellularLocation>
</comment>
<keyword evidence="6" id="KW-1185">Reference proteome</keyword>
<organism evidence="5 6">
    <name type="scientific">Plebeiibacterium sediminum</name>
    <dbReference type="NCBI Taxonomy" id="2992112"/>
    <lineage>
        <taxon>Bacteria</taxon>
        <taxon>Pseudomonadati</taxon>
        <taxon>Bacteroidota</taxon>
        <taxon>Bacteroidia</taxon>
        <taxon>Marinilabiliales</taxon>
        <taxon>Marinilabiliaceae</taxon>
        <taxon>Plebeiibacterium</taxon>
    </lineage>
</organism>
<dbReference type="AlphaFoldDB" id="A0AAE3M5Y3"/>
<evidence type="ECO:0000256" key="2">
    <source>
        <dbReference type="ARBA" id="ARBA00007639"/>
    </source>
</evidence>
<dbReference type="PANTHER" id="PTHR30036">
    <property type="entry name" value="D-XYLOSE-BINDING PERIPLASMIC PROTEIN"/>
    <property type="match status" value="1"/>
</dbReference>
<comment type="similarity">
    <text evidence="2">Belongs to the bacterial solute-binding protein 2 family.</text>
</comment>
<sequence length="332" mass="37221">MKILGTLFLTMILILQGCTSDNKVKIGFLYSTDAVERFVREAEYFKERVQQAGVDVVIRQAENDENLQRERFHEMVKEGIDLLVLIAVNENTASAIVRDAHEKDIPVVGYVRLIRNCELDYFVGGNSKSVGSQIINMALSQKPKGNYIILGGDMNDQNAPVMMESIENAIASNVNSGDIKVLYKTYIEKWSEEIAIFELKKVLSLSGEKPDAIISCYDGFSEGAISLLEKYKYEDVFVSGQDAELRAIKNIIKGKQNMTVLHPLKKLAYQVADIALGILNKKQLPDINVKSVYNGAFYVPAVYIEPIVITAENIRSEIIDKGVYSETQVYEK</sequence>
<dbReference type="InterPro" id="IPR025997">
    <property type="entry name" value="SBP_2_dom"/>
</dbReference>
<dbReference type="GO" id="GO:0030288">
    <property type="term" value="C:outer membrane-bounded periplasmic space"/>
    <property type="evidence" value="ECO:0007669"/>
    <property type="project" value="TreeGrafter"/>
</dbReference>
<dbReference type="Gene3D" id="3.40.50.2300">
    <property type="match status" value="2"/>
</dbReference>
<reference evidence="5" key="1">
    <citation type="submission" date="2022-10" db="EMBL/GenBank/DDBJ databases">
        <authorList>
            <person name="Yu W.X."/>
        </authorList>
    </citation>
    <scope>NUCLEOTIDE SEQUENCE</scope>
    <source>
        <strain evidence="5">AAT</strain>
    </source>
</reference>
<feature type="domain" description="Periplasmic binding protein" evidence="4">
    <location>
        <begin position="39"/>
        <end position="282"/>
    </location>
</feature>
<dbReference type="InterPro" id="IPR050555">
    <property type="entry name" value="Bact_Solute-Bind_Prot2"/>
</dbReference>
<evidence type="ECO:0000256" key="1">
    <source>
        <dbReference type="ARBA" id="ARBA00004196"/>
    </source>
</evidence>
<accession>A0AAE3M5Y3</accession>
<proteinExistence type="inferred from homology"/>
<dbReference type="InterPro" id="IPR028082">
    <property type="entry name" value="Peripla_BP_I"/>
</dbReference>
<dbReference type="RefSeq" id="WP_301191253.1">
    <property type="nucleotide sequence ID" value="NZ_JAPDPJ010000034.1"/>
</dbReference>
<evidence type="ECO:0000313" key="5">
    <source>
        <dbReference type="EMBL" id="MCW3787688.1"/>
    </source>
</evidence>
<dbReference type="SUPFAM" id="SSF53822">
    <property type="entry name" value="Periplasmic binding protein-like I"/>
    <property type="match status" value="1"/>
</dbReference>
<dbReference type="PANTHER" id="PTHR30036:SF1">
    <property type="entry name" value="D-XYLOSE-BINDING PERIPLASMIC PROTEIN"/>
    <property type="match status" value="1"/>
</dbReference>
<protein>
    <submittedName>
        <fullName evidence="5">Substrate-binding domain-containing protein</fullName>
    </submittedName>
</protein>
<dbReference type="Proteomes" id="UP001209229">
    <property type="component" value="Unassembled WGS sequence"/>
</dbReference>